<dbReference type="EMBL" id="DNWC01000171">
    <property type="protein sequence ID" value="HBJ10071.1"/>
    <property type="molecule type" value="Genomic_DNA"/>
</dbReference>
<dbReference type="Proteomes" id="UP000262954">
    <property type="component" value="Unassembled WGS sequence"/>
</dbReference>
<proteinExistence type="predicted"/>
<accession>A0A354M6D2</accession>
<evidence type="ECO:0000313" key="2">
    <source>
        <dbReference type="Proteomes" id="UP000262954"/>
    </source>
</evidence>
<dbReference type="AlphaFoldDB" id="A0A354M6D2"/>
<sequence length="332" mass="38169">MPYLTANSRFTVLSPDGRGIEMSYISSAEIKLSVRDLGGSALVVIPREYQTLQPLPGLTKESLYNYIRVGYRVKLELGYDGQYNAEFTGYIRKIESGWPVKLHLDDDLYPFKHGDILTKSWVSTTLMSVLSYILPEYKIDCPDLNLSAGWQINRQSRYSALQDLKQQIGFYARIDTDNKCAYCYWPYSFRVFDRHKYVFGVNVKKNNLTYNRKEDTKLRINAVAPSKNGKKIRITVGSNDNDARVISRNFNYVSSESELKRLADKELQTISYDGYQGSITGYGLPRTMPGDSLQIIDDRELDREGVYLIDSVQIRYGSDTGYERINQLSYRL</sequence>
<organism evidence="1 2">
    <name type="scientific">Coprobacter fastidiosus</name>
    <dbReference type="NCBI Taxonomy" id="1099853"/>
    <lineage>
        <taxon>Bacteria</taxon>
        <taxon>Pseudomonadati</taxon>
        <taxon>Bacteroidota</taxon>
        <taxon>Bacteroidia</taxon>
        <taxon>Bacteroidales</taxon>
        <taxon>Barnesiellaceae</taxon>
        <taxon>Coprobacter</taxon>
    </lineage>
</organism>
<name>A0A354M6D2_9BACT</name>
<protein>
    <submittedName>
        <fullName evidence="1">Uncharacterized protein</fullName>
    </submittedName>
</protein>
<evidence type="ECO:0000313" key="1">
    <source>
        <dbReference type="EMBL" id="HBJ10071.1"/>
    </source>
</evidence>
<comment type="caution">
    <text evidence="1">The sequence shown here is derived from an EMBL/GenBank/DDBJ whole genome shotgun (WGS) entry which is preliminary data.</text>
</comment>
<gene>
    <name evidence="1" type="ORF">DDY73_13820</name>
</gene>
<reference evidence="1 2" key="1">
    <citation type="journal article" date="2018" name="Nat. Biotechnol.">
        <title>A standardized bacterial taxonomy based on genome phylogeny substantially revises the tree of life.</title>
        <authorList>
            <person name="Parks D.H."/>
            <person name="Chuvochina M."/>
            <person name="Waite D.W."/>
            <person name="Rinke C."/>
            <person name="Skarshewski A."/>
            <person name="Chaumeil P.A."/>
            <person name="Hugenholtz P."/>
        </authorList>
    </citation>
    <scope>NUCLEOTIDE SEQUENCE [LARGE SCALE GENOMIC DNA]</scope>
    <source>
        <strain evidence="1">UBA11482</strain>
    </source>
</reference>